<evidence type="ECO:0008006" key="11">
    <source>
        <dbReference type="Google" id="ProtNLM"/>
    </source>
</evidence>
<evidence type="ECO:0000256" key="1">
    <source>
        <dbReference type="ARBA" id="ARBA00004123"/>
    </source>
</evidence>
<dbReference type="InterPro" id="IPR036388">
    <property type="entry name" value="WH-like_DNA-bd_sf"/>
</dbReference>
<dbReference type="InterPro" id="IPR035979">
    <property type="entry name" value="RBD_domain_sf"/>
</dbReference>
<evidence type="ECO:0000259" key="8">
    <source>
        <dbReference type="PROSITE" id="PS50961"/>
    </source>
</evidence>
<dbReference type="PANTHER" id="PTHR22792">
    <property type="entry name" value="LUPUS LA PROTEIN-RELATED"/>
    <property type="match status" value="1"/>
</dbReference>
<keyword evidence="5" id="KW-0539">Nucleus</keyword>
<dbReference type="SMART" id="SM00360">
    <property type="entry name" value="RRM"/>
    <property type="match status" value="1"/>
</dbReference>
<gene>
    <name evidence="9" type="ORF">MA16_Dca012973</name>
</gene>
<keyword evidence="10" id="KW-1185">Reference proteome</keyword>
<evidence type="ECO:0000256" key="5">
    <source>
        <dbReference type="ARBA" id="ARBA00023242"/>
    </source>
</evidence>
<dbReference type="PRINTS" id="PR00302">
    <property type="entry name" value="LUPUSLA"/>
</dbReference>
<evidence type="ECO:0000256" key="6">
    <source>
        <dbReference type="PROSITE-ProRule" id="PRU00332"/>
    </source>
</evidence>
<comment type="subcellular location">
    <subcellularLocation>
        <location evidence="1">Nucleus</location>
    </subcellularLocation>
</comment>
<dbReference type="InterPro" id="IPR006630">
    <property type="entry name" value="La_HTH"/>
</dbReference>
<dbReference type="GO" id="GO:0003723">
    <property type="term" value="F:RNA binding"/>
    <property type="evidence" value="ECO:0007669"/>
    <property type="project" value="UniProtKB-UniRule"/>
</dbReference>
<dbReference type="AlphaFoldDB" id="A0A2I0W1Y4"/>
<dbReference type="InterPro" id="IPR000504">
    <property type="entry name" value="RRM_dom"/>
</dbReference>
<dbReference type="InterPro" id="IPR045180">
    <property type="entry name" value="La_dom_prot"/>
</dbReference>
<evidence type="ECO:0000256" key="3">
    <source>
        <dbReference type="ARBA" id="ARBA00023015"/>
    </source>
</evidence>
<dbReference type="SUPFAM" id="SSF46785">
    <property type="entry name" value="Winged helix' DNA-binding domain"/>
    <property type="match status" value="1"/>
</dbReference>
<dbReference type="Gene3D" id="1.10.10.10">
    <property type="entry name" value="Winged helix-like DNA-binding domain superfamily/Winged helix DNA-binding domain"/>
    <property type="match status" value="1"/>
</dbReference>
<dbReference type="GO" id="GO:1990904">
    <property type="term" value="C:ribonucleoprotein complex"/>
    <property type="evidence" value="ECO:0007669"/>
    <property type="project" value="InterPro"/>
</dbReference>
<dbReference type="GO" id="GO:0006396">
    <property type="term" value="P:RNA processing"/>
    <property type="evidence" value="ECO:0007669"/>
    <property type="project" value="InterPro"/>
</dbReference>
<organism evidence="9 10">
    <name type="scientific">Dendrobium catenatum</name>
    <dbReference type="NCBI Taxonomy" id="906689"/>
    <lineage>
        <taxon>Eukaryota</taxon>
        <taxon>Viridiplantae</taxon>
        <taxon>Streptophyta</taxon>
        <taxon>Embryophyta</taxon>
        <taxon>Tracheophyta</taxon>
        <taxon>Spermatophyta</taxon>
        <taxon>Magnoliopsida</taxon>
        <taxon>Liliopsida</taxon>
        <taxon>Asparagales</taxon>
        <taxon>Orchidaceae</taxon>
        <taxon>Epidendroideae</taxon>
        <taxon>Malaxideae</taxon>
        <taxon>Dendrobiinae</taxon>
        <taxon>Dendrobium</taxon>
    </lineage>
</organism>
<proteinExistence type="predicted"/>
<keyword evidence="4" id="KW-0804">Transcription</keyword>
<dbReference type="InterPro" id="IPR002344">
    <property type="entry name" value="Lupus_La"/>
</dbReference>
<dbReference type="STRING" id="906689.A0A2I0W1Y4"/>
<sequence length="465" mass="52487">MADEKKEVKHTMIKAMQYQSSSATAAAEFKLNPNAPEFFPDPFIQMPTPNYFCQYLKFLNGSSGGMEPDCIYFEDQKPKNFVPELNVKASNLNKNSTDRIQKIVKQVEYQFSDAKLIASDFLVKIMSKDPEGYVPMSVIASWKKIQNLGVNNQMLVKALRTSSQLVVSEDGKKVRRKKLFTEKAKEEQMSRMVIVENLSEDSSRQHIEKLFSIVGSVKNIRICHPKEHNSTSPSKIDVIISNKLHAFVEFETTVQAAKAVEKLNDESNWRKGLRVRSLYKCMLRSVTKGKRYDHFDLNSEDDQSPFSQKLESPKIKQALQHNISENQNGARKACGRGRGKLNGLVQNYNGHAGLVGLVILRDAALVCGAVFTRASSLGWQWKSWSDFVNLDDAHREKVEPLLISKVNTVLQLLLVAAALLQPELGDEQSELYITYLRTALKVRPDQLAAINAIKRLLHLSLSLSL</sequence>
<dbReference type="PANTHER" id="PTHR22792:SF62">
    <property type="entry name" value="LA-RELATED PROTEIN 7"/>
    <property type="match status" value="1"/>
</dbReference>
<dbReference type="PROSITE" id="PS50961">
    <property type="entry name" value="HTH_LA"/>
    <property type="match status" value="1"/>
</dbReference>
<dbReference type="Gene3D" id="3.30.70.330">
    <property type="match status" value="1"/>
</dbReference>
<dbReference type="SUPFAM" id="SSF54928">
    <property type="entry name" value="RNA-binding domain, RBD"/>
    <property type="match status" value="1"/>
</dbReference>
<dbReference type="PROSITE" id="PS50102">
    <property type="entry name" value="RRM"/>
    <property type="match status" value="1"/>
</dbReference>
<dbReference type="EMBL" id="KZ503020">
    <property type="protein sequence ID" value="PKU69638.1"/>
    <property type="molecule type" value="Genomic_DNA"/>
</dbReference>
<dbReference type="InterPro" id="IPR012677">
    <property type="entry name" value="Nucleotide-bd_a/b_plait_sf"/>
</dbReference>
<keyword evidence="2 6" id="KW-0694">RNA-binding</keyword>
<dbReference type="Pfam" id="PF05383">
    <property type="entry name" value="La"/>
    <property type="match status" value="1"/>
</dbReference>
<dbReference type="Proteomes" id="UP000233837">
    <property type="component" value="Unassembled WGS sequence"/>
</dbReference>
<name>A0A2I0W1Y4_9ASPA</name>
<evidence type="ECO:0000313" key="9">
    <source>
        <dbReference type="EMBL" id="PKU69638.1"/>
    </source>
</evidence>
<dbReference type="GO" id="GO:0005634">
    <property type="term" value="C:nucleus"/>
    <property type="evidence" value="ECO:0007669"/>
    <property type="project" value="UniProtKB-SubCell"/>
</dbReference>
<evidence type="ECO:0000313" key="10">
    <source>
        <dbReference type="Proteomes" id="UP000233837"/>
    </source>
</evidence>
<protein>
    <recommendedName>
        <fullName evidence="11">La-related protein 6C</fullName>
    </recommendedName>
</protein>
<feature type="domain" description="HTH La-type RNA-binding" evidence="8">
    <location>
        <begin position="93"/>
        <end position="184"/>
    </location>
</feature>
<dbReference type="SMART" id="SM00715">
    <property type="entry name" value="LA"/>
    <property type="match status" value="1"/>
</dbReference>
<reference evidence="9 10" key="1">
    <citation type="journal article" date="2016" name="Sci. Rep.">
        <title>The Dendrobium catenatum Lindl. genome sequence provides insights into polysaccharide synthase, floral development and adaptive evolution.</title>
        <authorList>
            <person name="Zhang G.Q."/>
            <person name="Xu Q."/>
            <person name="Bian C."/>
            <person name="Tsai W.C."/>
            <person name="Yeh C.M."/>
            <person name="Liu K.W."/>
            <person name="Yoshida K."/>
            <person name="Zhang L.S."/>
            <person name="Chang S.B."/>
            <person name="Chen F."/>
            <person name="Shi Y."/>
            <person name="Su Y.Y."/>
            <person name="Zhang Y.Q."/>
            <person name="Chen L.J."/>
            <person name="Yin Y."/>
            <person name="Lin M."/>
            <person name="Huang H."/>
            <person name="Deng H."/>
            <person name="Wang Z.W."/>
            <person name="Zhu S.L."/>
            <person name="Zhao X."/>
            <person name="Deng C."/>
            <person name="Niu S.C."/>
            <person name="Huang J."/>
            <person name="Wang M."/>
            <person name="Liu G.H."/>
            <person name="Yang H.J."/>
            <person name="Xiao X.J."/>
            <person name="Hsiao Y.Y."/>
            <person name="Wu W.L."/>
            <person name="Chen Y.Y."/>
            <person name="Mitsuda N."/>
            <person name="Ohme-Takagi M."/>
            <person name="Luo Y.B."/>
            <person name="Van de Peer Y."/>
            <person name="Liu Z.J."/>
        </authorList>
    </citation>
    <scope>NUCLEOTIDE SEQUENCE [LARGE SCALE GENOMIC DNA]</scope>
    <source>
        <tissue evidence="9">The whole plant</tissue>
    </source>
</reference>
<dbReference type="Pfam" id="PF00076">
    <property type="entry name" value="RRM_1"/>
    <property type="match status" value="1"/>
</dbReference>
<accession>A0A2I0W1Y4</accession>
<reference evidence="9 10" key="2">
    <citation type="journal article" date="2017" name="Nature">
        <title>The Apostasia genome and the evolution of orchids.</title>
        <authorList>
            <person name="Zhang G.Q."/>
            <person name="Liu K.W."/>
            <person name="Li Z."/>
            <person name="Lohaus R."/>
            <person name="Hsiao Y.Y."/>
            <person name="Niu S.C."/>
            <person name="Wang J.Y."/>
            <person name="Lin Y.C."/>
            <person name="Xu Q."/>
            <person name="Chen L.J."/>
            <person name="Yoshida K."/>
            <person name="Fujiwara S."/>
            <person name="Wang Z.W."/>
            <person name="Zhang Y.Q."/>
            <person name="Mitsuda N."/>
            <person name="Wang M."/>
            <person name="Liu G.H."/>
            <person name="Pecoraro L."/>
            <person name="Huang H.X."/>
            <person name="Xiao X.J."/>
            <person name="Lin M."/>
            <person name="Wu X.Y."/>
            <person name="Wu W.L."/>
            <person name="Chen Y.Y."/>
            <person name="Chang S.B."/>
            <person name="Sakamoto S."/>
            <person name="Ohme-Takagi M."/>
            <person name="Yagi M."/>
            <person name="Zeng S.J."/>
            <person name="Shen C.Y."/>
            <person name="Yeh C.M."/>
            <person name="Luo Y.B."/>
            <person name="Tsai W.C."/>
            <person name="Van de Peer Y."/>
            <person name="Liu Z.J."/>
        </authorList>
    </citation>
    <scope>NUCLEOTIDE SEQUENCE [LARGE SCALE GENOMIC DNA]</scope>
    <source>
        <tissue evidence="9">The whole plant</tissue>
    </source>
</reference>
<dbReference type="InterPro" id="IPR036390">
    <property type="entry name" value="WH_DNA-bd_sf"/>
</dbReference>
<evidence type="ECO:0000256" key="2">
    <source>
        <dbReference type="ARBA" id="ARBA00022884"/>
    </source>
</evidence>
<feature type="domain" description="RRM" evidence="7">
    <location>
        <begin position="191"/>
        <end position="280"/>
    </location>
</feature>
<keyword evidence="3" id="KW-0805">Transcription regulation</keyword>
<evidence type="ECO:0000256" key="4">
    <source>
        <dbReference type="ARBA" id="ARBA00023163"/>
    </source>
</evidence>
<evidence type="ECO:0000259" key="7">
    <source>
        <dbReference type="PROSITE" id="PS50102"/>
    </source>
</evidence>